<comment type="function">
    <text evidence="15">Binds covalently through a thioester bond to the pathogen surface resulting in pathogen clearance.</text>
</comment>
<dbReference type="InterPro" id="IPR047565">
    <property type="entry name" value="Alpha-macroglob_thiol-ester_cl"/>
</dbReference>
<dbReference type="SUPFAM" id="SSF48239">
    <property type="entry name" value="Terpenoid cyclases/Protein prenyltransferases"/>
    <property type="match status" value="1"/>
</dbReference>
<evidence type="ECO:0000256" key="14">
    <source>
        <dbReference type="ARBA" id="ARBA00056820"/>
    </source>
</evidence>
<feature type="domain" description="Alpha-2-macroglobulin bait region" evidence="21">
    <location>
        <begin position="1038"/>
        <end position="1174"/>
    </location>
</feature>
<dbReference type="SMART" id="SM01360">
    <property type="entry name" value="A2M"/>
    <property type="match status" value="1"/>
</dbReference>
<evidence type="ECO:0000256" key="3">
    <source>
        <dbReference type="ARBA" id="ARBA00022475"/>
    </source>
</evidence>
<evidence type="ECO:0000313" key="24">
    <source>
        <dbReference type="EMBL" id="CAB0037587.1"/>
    </source>
</evidence>
<evidence type="ECO:0000256" key="1">
    <source>
        <dbReference type="ARBA" id="ARBA00004609"/>
    </source>
</evidence>
<dbReference type="Pfam" id="PF07703">
    <property type="entry name" value="A2M_BRD"/>
    <property type="match status" value="1"/>
</dbReference>
<evidence type="ECO:0000256" key="19">
    <source>
        <dbReference type="ARBA" id="ARBA00078071"/>
    </source>
</evidence>
<dbReference type="PROSITE" id="PS00477">
    <property type="entry name" value="ALPHA_2_MACROGLOBULIN"/>
    <property type="match status" value="1"/>
</dbReference>
<dbReference type="InterPro" id="IPR050473">
    <property type="entry name" value="A2M/Complement_sys"/>
</dbReference>
<evidence type="ECO:0000259" key="22">
    <source>
        <dbReference type="SMART" id="SM01360"/>
    </source>
</evidence>
<dbReference type="Gene3D" id="2.20.130.20">
    <property type="match status" value="1"/>
</dbReference>
<dbReference type="Gene3D" id="2.60.40.1930">
    <property type="match status" value="2"/>
</dbReference>
<dbReference type="GO" id="GO:0005615">
    <property type="term" value="C:extracellular space"/>
    <property type="evidence" value="ECO:0007669"/>
    <property type="project" value="InterPro"/>
</dbReference>
<keyword evidence="13" id="KW-0449">Lipoprotein</keyword>
<evidence type="ECO:0000256" key="18">
    <source>
        <dbReference type="ARBA" id="ARBA00069665"/>
    </source>
</evidence>
<dbReference type="Pfam" id="PF01835">
    <property type="entry name" value="MG2"/>
    <property type="match status" value="1"/>
</dbReference>
<evidence type="ECO:0000256" key="4">
    <source>
        <dbReference type="ARBA" id="ARBA00022622"/>
    </source>
</evidence>
<dbReference type="GO" id="GO:0002376">
    <property type="term" value="P:immune system process"/>
    <property type="evidence" value="ECO:0007669"/>
    <property type="project" value="UniProtKB-KW"/>
</dbReference>
<sequence>MSVLNITIRADSAGLLPQIDSRSGKEYQMKKLRKFINRHDGTCSRNTAKRKGGTDPAQAQRYTRSTERRVEFNGHFKMNVKLNVKCFELLNDMIIDYVNAQNDDDDTYSRIRRYLKNCRVFTCVYIREYEGTSRLRRRLCGRSAGRRWKFLVQAIEEVAIEKKEEIQERSETPVAAVKEPVVPVAEVQPIPAVAASEAAVEVYQTKAADVPIVLEKKSEEHVKEVAKIEEKPEQRVTRGTEDSVPQEKKVEEKKVEEKLVTELKPEKIEPVVAEEKHAVETPAPVIAHKENHEQVAPAVEAAKAEITEEPKKLEEPITEQTNRTFNCCSSLGISKCYMNCNIEIFSKRPPWRNWLARSAVNRKFHKMLKCAQEAATILLNQNQLAQHVLQNQGCRCCTDFRSSSSHGNSSSEQLVVSAMSMKKESPWDVELHLAAAKGHAKRLQMLLDSGRVHVDCKDKLTQNVLLEVPVQAFVCKTIATVLSTLLFSIDFCSRTNGSRSRGQKIIKSWCLRGFKTTYAGQHGNKVYGRSLCLPPGKSAGRFLTVTDDCEKALYEEKSRLKTFCSSIERKKVRRAYSSPLGGYSCFFFERPPASCLSLHLLRTSAHFPVNRRIHTHDPYLRPQVIRPNSEYHVAVSIVGVSEPTTTFVELSAQLDGGESFAISDTIVVEPFATRILNLEIGDTGPGQYRLLARGVSGYLFVNSTKLEYVHKSYSVFIQTDRSVYKPSSKIQFRCVVLDSRLRPTANRQVEVYIKDGQGNRIKQWDRPRLHQGIFNGELELSQSPVLGDWEIVANVGNQTFKKGIQVAEYVLPKFEVTIDSAPHATFKQGKISVVVHAKYTYGKPVKGEATITAFPDIYSPVLQPVYQSPIRKIVKIEGKTTVDFDIVEDLRVTDDDYRRPVVIEVAVEEAVTGRRQNNSMQITLHKHKYTMELLRTAEYYKPGLKYTAFLKVAHHDGSPVVDNVNPVHISYGFSYNQEDLYNMSRLLDKNGMIQLDFYPPLSVPDNIYRALRIEAQYLNLHEWFPSTNPATSRSESYIQAMIRTDKPTVGEYVEIEVNSTTPLKYLSYQILGRGDVLNAASIQVSNRNSANFRFLATYPMAPIAHILVYHVRDDGELVADTLDMELEGTLQNFVDIKTVPNDEVGPGDNVDITIIAKPNSYVGLLGVDQRFEGKTVIRRTVPDSITSWVLTGFSVDPAFGLGLMQQPKKLRVFKPFFISLNLPYSVIRGEIVAISIVVFNYMNKDLSVEIVLENNGDFDFAEVSNEVHENRRLELYRSKKLYVGADSAQSVSFMVIPLKIGYMTIKAKATSVVAGDAIEFPLLVKAEGETQYRNKVVFADLREVDTIRTNVTVDIPKHFVTDSDYVEVSVVGDILGPSIPNLDKLIKMPFGCGEQNMLNFVPNIVILEYLKNTNQLSPAIESKAVRYLETGYQQELTYRHTDGSFSAFGQADPSGSTWLTAFVAKSFKQAEKYITVDSKIVDEALKWLAENQAANGSFPEVGIVSHKDMQGGSARGLALTAYVLSAFLEGDSLDARYRNVVSKGIEYVVRNMPGLDDNYALSICAYVLSLARNAYSDEAYLRLASRVQERDGMKWWTKPLAEDADKNPWSTLSRSVDVEMTSYALLTYLRRNELSDATAIMKWLVKQRNVEGGFTSTQDTVVGLYALSKLGERLRTSVYDVTVSFETDAGEQKSIHINSRNFMVVQKHILESKTRAINITASGTGFSLIQVSSRYNLNVTGAFPLFTLDPQVDQISTNDHLQLSICSGFIPTKESNESNMAVMEVSFPSGFTVDPDALPSLELTQHVKRVETKNGETMVVLYFDKMVHDKEYCPTVSAYRIHKVAKQKPVPVSIYDYYDSSRRARVFYEPKMTTLCDICDGEQCGDVCSVKAGKRSDGTLPSTSAASGIIWNWAWTFISLYTILRQARIL</sequence>
<comment type="similarity">
    <text evidence="2">Belongs to the protease inhibitor I39 (alpha-2-macroglobulin) family.</text>
</comment>
<keyword evidence="7" id="KW-0391">Immunity</keyword>
<evidence type="ECO:0000256" key="12">
    <source>
        <dbReference type="ARBA" id="ARBA00023180"/>
    </source>
</evidence>
<evidence type="ECO:0000313" key="25">
    <source>
        <dbReference type="Proteomes" id="UP000479190"/>
    </source>
</evidence>
<dbReference type="OrthoDB" id="9998011at2759"/>
<feature type="domain" description="Alpha-macroglobulin receptor-binding" evidence="23">
    <location>
        <begin position="1778"/>
        <end position="1868"/>
    </location>
</feature>
<dbReference type="GO" id="GO:0098552">
    <property type="term" value="C:side of membrane"/>
    <property type="evidence" value="ECO:0007669"/>
    <property type="project" value="UniProtKB-KW"/>
</dbReference>
<dbReference type="InterPro" id="IPR011625">
    <property type="entry name" value="A2M_N_BRD"/>
</dbReference>
<keyword evidence="8" id="KW-0722">Serine protease inhibitor</keyword>
<organism evidence="24 25">
    <name type="scientific">Trichogramma brassicae</name>
    <dbReference type="NCBI Taxonomy" id="86971"/>
    <lineage>
        <taxon>Eukaryota</taxon>
        <taxon>Metazoa</taxon>
        <taxon>Ecdysozoa</taxon>
        <taxon>Arthropoda</taxon>
        <taxon>Hexapoda</taxon>
        <taxon>Insecta</taxon>
        <taxon>Pterygota</taxon>
        <taxon>Neoptera</taxon>
        <taxon>Endopterygota</taxon>
        <taxon>Hymenoptera</taxon>
        <taxon>Apocrita</taxon>
        <taxon>Proctotrupomorpha</taxon>
        <taxon>Chalcidoidea</taxon>
        <taxon>Trichogrammatidae</taxon>
        <taxon>Trichogramma</taxon>
    </lineage>
</organism>
<evidence type="ECO:0000256" key="9">
    <source>
        <dbReference type="ARBA" id="ARBA00022966"/>
    </source>
</evidence>
<dbReference type="CDD" id="cd02897">
    <property type="entry name" value="A2M_2"/>
    <property type="match status" value="1"/>
</dbReference>
<evidence type="ECO:0000259" key="21">
    <source>
        <dbReference type="SMART" id="SM01359"/>
    </source>
</evidence>
<dbReference type="SMART" id="SM01361">
    <property type="entry name" value="A2M_recep"/>
    <property type="match status" value="1"/>
</dbReference>
<dbReference type="GO" id="GO:0004867">
    <property type="term" value="F:serine-type endopeptidase inhibitor activity"/>
    <property type="evidence" value="ECO:0007669"/>
    <property type="project" value="UniProtKB-KW"/>
</dbReference>
<keyword evidence="12" id="KW-0325">Glycoprotein</keyword>
<accession>A0A6H5ILC1</accession>
<dbReference type="Pfam" id="PF17791">
    <property type="entry name" value="MG3"/>
    <property type="match status" value="1"/>
</dbReference>
<dbReference type="SMART" id="SM01419">
    <property type="entry name" value="Thiol-ester_cl"/>
    <property type="match status" value="1"/>
</dbReference>
<gene>
    <name evidence="24" type="ORF">TBRA_LOCUS9410</name>
</gene>
<evidence type="ECO:0000256" key="10">
    <source>
        <dbReference type="ARBA" id="ARBA00023136"/>
    </source>
</evidence>
<dbReference type="InterPro" id="IPR009048">
    <property type="entry name" value="A-macroglobulin_rcpt-bd"/>
</dbReference>
<dbReference type="InterPro" id="IPR014756">
    <property type="entry name" value="Ig_E-set"/>
</dbReference>
<dbReference type="Pfam" id="PF07677">
    <property type="entry name" value="A2M_recep"/>
    <property type="match status" value="1"/>
</dbReference>
<evidence type="ECO:0000256" key="16">
    <source>
        <dbReference type="ARBA" id="ARBA00063008"/>
    </source>
</evidence>
<dbReference type="InterPro" id="IPR013783">
    <property type="entry name" value="Ig-like_fold"/>
</dbReference>
<comment type="subcellular location">
    <subcellularLocation>
        <location evidence="1">Cell membrane</location>
        <topology evidence="1">Lipid-anchor</topology>
        <topology evidence="1">GPI-anchor</topology>
    </subcellularLocation>
</comment>
<comment type="function">
    <text evidence="14">Modulates negatively TGFB1 signaling in keratinocytes.</text>
</comment>
<dbReference type="Gene3D" id="2.60.40.1940">
    <property type="match status" value="1"/>
</dbReference>
<keyword evidence="9" id="KW-0882">Thioester bond</keyword>
<keyword evidence="25" id="KW-1185">Reference proteome</keyword>
<keyword evidence="11" id="KW-1015">Disulfide bond</keyword>
<dbReference type="SUPFAM" id="SSF49410">
    <property type="entry name" value="Alpha-macroglobulin receptor domain"/>
    <property type="match status" value="1"/>
</dbReference>
<keyword evidence="10" id="KW-0472">Membrane</keyword>
<dbReference type="InterPro" id="IPR011626">
    <property type="entry name" value="Alpha-macroglobulin_TED"/>
</dbReference>
<dbReference type="FunFam" id="1.50.10.20:FF:000001">
    <property type="entry name" value="CD109 isoform 1"/>
    <property type="match status" value="1"/>
</dbReference>
<comment type="subunit">
    <text evidence="17">Heterodimer of a TEP1-N chain and an TEP1-C chain non-covalently linked. Forms a complex composed of TEP1-N and TEP1-C heterodimer, LRIM1 and APL1C; the interaction stabilizes TEP1-N and TEP1-C heterodimer, prevents its binding to tissues while circulating in the hemolymph and protects the thioester bond from hydrolysis. Mature TEP1 and to a lesser extent full-length TEP1 interact with SPCLIP1; the interaction is induced by microbial infection.</text>
</comment>
<dbReference type="FunFam" id="2.60.40.10:FF:000155">
    <property type="entry name" value="complement C3 isoform X1"/>
    <property type="match status" value="1"/>
</dbReference>
<dbReference type="InterPro" id="IPR008930">
    <property type="entry name" value="Terpenoid_cyclase/PrenylTrfase"/>
</dbReference>
<evidence type="ECO:0000256" key="8">
    <source>
        <dbReference type="ARBA" id="ARBA00022900"/>
    </source>
</evidence>
<dbReference type="SUPFAM" id="SSF81296">
    <property type="entry name" value="E set domains"/>
    <property type="match status" value="1"/>
</dbReference>
<keyword evidence="4" id="KW-0336">GPI-anchor</keyword>
<evidence type="ECO:0000256" key="5">
    <source>
        <dbReference type="ARBA" id="ARBA00022690"/>
    </source>
</evidence>
<keyword evidence="6" id="KW-0732">Signal</keyword>
<dbReference type="Pfam" id="PF07678">
    <property type="entry name" value="TED_complement"/>
    <property type="match status" value="1"/>
</dbReference>
<evidence type="ECO:0000256" key="2">
    <source>
        <dbReference type="ARBA" id="ARBA00010952"/>
    </source>
</evidence>
<dbReference type="GO" id="GO:0005886">
    <property type="term" value="C:plasma membrane"/>
    <property type="evidence" value="ECO:0007669"/>
    <property type="project" value="UniProtKB-SubCell"/>
</dbReference>
<evidence type="ECO:0000256" key="20">
    <source>
        <dbReference type="SAM" id="MobiDB-lite"/>
    </source>
</evidence>
<dbReference type="Gene3D" id="1.50.10.20">
    <property type="match status" value="1"/>
</dbReference>
<dbReference type="PANTHER" id="PTHR11412">
    <property type="entry name" value="MACROGLOBULIN / COMPLEMENT"/>
    <property type="match status" value="1"/>
</dbReference>
<reference evidence="24 25" key="1">
    <citation type="submission" date="2020-02" db="EMBL/GenBank/DDBJ databases">
        <authorList>
            <person name="Ferguson B K."/>
        </authorList>
    </citation>
    <scope>NUCLEOTIDE SEQUENCE [LARGE SCALE GENOMIC DNA]</scope>
</reference>
<keyword evidence="5" id="KW-0646">Protease inhibitor</keyword>
<keyword evidence="3" id="KW-1003">Cell membrane</keyword>
<evidence type="ECO:0000256" key="13">
    <source>
        <dbReference type="ARBA" id="ARBA00023288"/>
    </source>
</evidence>
<dbReference type="InterPro" id="IPR041555">
    <property type="entry name" value="MG3"/>
</dbReference>
<dbReference type="Proteomes" id="UP000479190">
    <property type="component" value="Unassembled WGS sequence"/>
</dbReference>
<dbReference type="InterPro" id="IPR002890">
    <property type="entry name" value="MG2"/>
</dbReference>
<dbReference type="InterPro" id="IPR001599">
    <property type="entry name" value="Macroglobln_a2"/>
</dbReference>
<dbReference type="EMBL" id="CADCXV010000861">
    <property type="protein sequence ID" value="CAB0037587.1"/>
    <property type="molecule type" value="Genomic_DNA"/>
</dbReference>
<dbReference type="Pfam" id="PF00207">
    <property type="entry name" value="A2M"/>
    <property type="match status" value="1"/>
</dbReference>
<feature type="region of interest" description="Disordered" evidence="20">
    <location>
        <begin position="42"/>
        <end position="64"/>
    </location>
</feature>
<comment type="subunit">
    <text evidence="16">Heterodimer; disulfide-linked. Interacts with TGFB1 and TGFBR1. Forms a heteromeric complex with TGFBR1, TGFBR2 and TGFBR3 in a ligand-independent manner.</text>
</comment>
<dbReference type="InterPro" id="IPR019742">
    <property type="entry name" value="MacrogloblnA2_CS"/>
</dbReference>
<dbReference type="SMART" id="SM01359">
    <property type="entry name" value="A2M_N_2"/>
    <property type="match status" value="1"/>
</dbReference>
<name>A0A6H5ILC1_9HYME</name>
<evidence type="ECO:0000256" key="17">
    <source>
        <dbReference type="ARBA" id="ARBA00063781"/>
    </source>
</evidence>
<evidence type="ECO:0000256" key="15">
    <source>
        <dbReference type="ARBA" id="ARBA00057615"/>
    </source>
</evidence>
<dbReference type="Gene3D" id="2.60.40.10">
    <property type="entry name" value="Immunoglobulins"/>
    <property type="match status" value="2"/>
</dbReference>
<feature type="domain" description="Alpha-2-macroglobulin" evidence="22">
    <location>
        <begin position="1160"/>
        <end position="1252"/>
    </location>
</feature>
<proteinExistence type="inferred from homology"/>
<evidence type="ECO:0000256" key="7">
    <source>
        <dbReference type="ARBA" id="ARBA00022859"/>
    </source>
</evidence>
<dbReference type="InterPro" id="IPR041813">
    <property type="entry name" value="A2M_TED"/>
</dbReference>
<dbReference type="InterPro" id="IPR036595">
    <property type="entry name" value="A-macroglobulin_rcpt-bd_sf"/>
</dbReference>
<dbReference type="PANTHER" id="PTHR11412:SF136">
    <property type="entry name" value="CD109 ANTIGEN"/>
    <property type="match status" value="1"/>
</dbReference>
<dbReference type="Gene3D" id="2.60.120.1540">
    <property type="match status" value="1"/>
</dbReference>
<dbReference type="Gene3D" id="2.60.40.2950">
    <property type="match status" value="1"/>
</dbReference>
<dbReference type="Gene3D" id="2.60.40.690">
    <property type="entry name" value="Alpha-macroglobulin, receptor-binding domain"/>
    <property type="match status" value="1"/>
</dbReference>
<protein>
    <recommendedName>
        <fullName evidence="18">CD109 antigen</fullName>
    </recommendedName>
    <alternativeName>
        <fullName evidence="19">TEP1-F</fullName>
    </alternativeName>
</protein>
<dbReference type="FunFam" id="2.60.40.1930:FF:000001">
    <property type="entry name" value="CD109 isoform 3"/>
    <property type="match status" value="1"/>
</dbReference>
<evidence type="ECO:0000256" key="6">
    <source>
        <dbReference type="ARBA" id="ARBA00022729"/>
    </source>
</evidence>
<evidence type="ECO:0000259" key="23">
    <source>
        <dbReference type="SMART" id="SM01361"/>
    </source>
</evidence>
<evidence type="ECO:0000256" key="11">
    <source>
        <dbReference type="ARBA" id="ARBA00023157"/>
    </source>
</evidence>